<dbReference type="SUPFAM" id="SSF53590">
    <property type="entry name" value="Nucleoside hydrolase"/>
    <property type="match status" value="1"/>
</dbReference>
<evidence type="ECO:0000313" key="4">
    <source>
        <dbReference type="Proteomes" id="UP000829685"/>
    </source>
</evidence>
<comment type="caution">
    <text evidence="3">The sequence shown here is derived from an EMBL/GenBank/DDBJ whole genome shotgun (WGS) entry which is preliminary data.</text>
</comment>
<sequence length="500" mass="55355">MADQNRLRRCPQKHRVFVTSDISNEPDDAESLVRFLLYGDQFDIEGLVACTSTWSRQTVHPEDMTKIVRAYAEVVDNLNAHVHQENAYPSPEYLHSIIKSGPACYGKEALAPGVPLSEGAQLLIERLDASDKPLWVLSWGGANVLAQALQHVRETRSGAEVQALCKKLRVYTISDQDDTGLWIRVNFPTIFHICSVHGWKEYGMAAWVGISGDILMLMDAGGPDITKVTKEWLKENIHSGPLGGVYPDYSFIMEGDTPTFLHLIQNGLGDPENPQWGGWGGRYVLVDLGGTAGHYCDARDEVVGKNGNKFHTSQATIWRWRDAFQDDFAARMRWTLTNDRSQANHAPVVMVNGSSPGPEILFLDAEAGSEVLLDASDSYDPDGDDLSFTWFQYKEATTAQSEIHWPVVPEVAFEAVDERKTGKVVKIKVPEPEACAVDILNGQAVEKGQCLHFILEVKDNGAPAMRTYKRVVLQTTNRGLRGASGKRYDTVTEALGHSTG</sequence>
<name>A0A9P9W7P3_9PEZI</name>
<dbReference type="Gene3D" id="2.60.40.10">
    <property type="entry name" value="Immunoglobulins"/>
    <property type="match status" value="1"/>
</dbReference>
<dbReference type="Pfam" id="PF21027">
    <property type="entry name" value="Sde0182_C"/>
    <property type="match status" value="1"/>
</dbReference>
<accession>A0A9P9W7P3</accession>
<dbReference type="Proteomes" id="UP000829685">
    <property type="component" value="Unassembled WGS sequence"/>
</dbReference>
<evidence type="ECO:0000313" key="3">
    <source>
        <dbReference type="EMBL" id="KAI1847454.1"/>
    </source>
</evidence>
<dbReference type="InterPro" id="IPR048527">
    <property type="entry name" value="Sde182_C"/>
</dbReference>
<reference evidence="3" key="1">
    <citation type="submission" date="2021-03" db="EMBL/GenBank/DDBJ databases">
        <title>Revisited historic fungal species revealed as producer of novel bioactive compounds through whole genome sequencing and comparative genomics.</title>
        <authorList>
            <person name="Vignolle G.A."/>
            <person name="Hochenegger N."/>
            <person name="Mach R.L."/>
            <person name="Mach-Aigner A.R."/>
            <person name="Javad Rahimi M."/>
            <person name="Salim K.A."/>
            <person name="Chan C.M."/>
            <person name="Lim L.B.L."/>
            <person name="Cai F."/>
            <person name="Druzhinina I.S."/>
            <person name="U'Ren J.M."/>
            <person name="Derntl C."/>
        </authorList>
    </citation>
    <scope>NUCLEOTIDE SEQUENCE</scope>
    <source>
        <strain evidence="3">TUCIM 5799</strain>
    </source>
</reference>
<feature type="domain" description="Cellulose-binding Sde182 nucleoside hydrolase-like" evidence="1">
    <location>
        <begin position="15"/>
        <end position="283"/>
    </location>
</feature>
<feature type="domain" description="Cellulose-binding Sde182 C-terminal" evidence="2">
    <location>
        <begin position="371"/>
        <end position="474"/>
    </location>
</feature>
<keyword evidence="4" id="KW-1185">Reference proteome</keyword>
<dbReference type="GO" id="GO:0016799">
    <property type="term" value="F:hydrolase activity, hydrolyzing N-glycosyl compounds"/>
    <property type="evidence" value="ECO:0007669"/>
    <property type="project" value="InterPro"/>
</dbReference>
<dbReference type="Gene3D" id="3.90.245.10">
    <property type="entry name" value="Ribonucleoside hydrolase-like"/>
    <property type="match status" value="1"/>
</dbReference>
<organism evidence="3 4">
    <name type="scientific">Neoarthrinium moseri</name>
    <dbReference type="NCBI Taxonomy" id="1658444"/>
    <lineage>
        <taxon>Eukaryota</taxon>
        <taxon>Fungi</taxon>
        <taxon>Dikarya</taxon>
        <taxon>Ascomycota</taxon>
        <taxon>Pezizomycotina</taxon>
        <taxon>Sordariomycetes</taxon>
        <taxon>Xylariomycetidae</taxon>
        <taxon>Amphisphaeriales</taxon>
        <taxon>Apiosporaceae</taxon>
        <taxon>Neoarthrinium</taxon>
    </lineage>
</organism>
<dbReference type="InterPro" id="IPR013783">
    <property type="entry name" value="Ig-like_fold"/>
</dbReference>
<protein>
    <recommendedName>
        <fullName evidence="5">DUF1593-domain-containing protein</fullName>
    </recommendedName>
</protein>
<evidence type="ECO:0000259" key="2">
    <source>
        <dbReference type="Pfam" id="PF21027"/>
    </source>
</evidence>
<dbReference type="EMBL" id="JAFIMR010000103">
    <property type="protein sequence ID" value="KAI1847454.1"/>
    <property type="molecule type" value="Genomic_DNA"/>
</dbReference>
<dbReference type="Pfam" id="PF07632">
    <property type="entry name" value="Sde182_NH-like"/>
    <property type="match status" value="1"/>
</dbReference>
<evidence type="ECO:0008006" key="5">
    <source>
        <dbReference type="Google" id="ProtNLM"/>
    </source>
</evidence>
<dbReference type="AlphaFoldDB" id="A0A9P9W7P3"/>
<gene>
    <name evidence="3" type="ORF">JX265_013975</name>
</gene>
<proteinExistence type="predicted"/>
<dbReference type="InterPro" id="IPR011483">
    <property type="entry name" value="Sde182_NH-like"/>
</dbReference>
<dbReference type="InterPro" id="IPR036452">
    <property type="entry name" value="Ribo_hydro-like"/>
</dbReference>
<evidence type="ECO:0000259" key="1">
    <source>
        <dbReference type="Pfam" id="PF07632"/>
    </source>
</evidence>